<protein>
    <submittedName>
        <fullName evidence="1">Uncharacterized protein</fullName>
    </submittedName>
</protein>
<gene>
    <name evidence="1" type="ORF">BTO13_02305</name>
</gene>
<proteinExistence type="predicted"/>
<dbReference type="AlphaFoldDB" id="A0A2S7W983"/>
<dbReference type="OrthoDB" id="645138at2"/>
<sequence>MARQKGIIALKGTIGGLNFYQLNGTPVVRKAGGGFNGKTIKTSPTMQRVRENGSEFGHSSSANRVFRNAILSLTDGSPFANFHRHLMPLFAQLKSLDTLNIRGQRKVSEGLARVEGKQLFKKFAFTPDCAFANQKPFDFSIDAATYGLHLRQLSLSSVKAPKGATHISLQYGVLAIDFDGFATQLSQAAALVLPLSTDTGSFDVPLETPIASTLPFHICLLGVRYYQQQESSFYLLNAKESIGLLVMEVCS</sequence>
<dbReference type="EMBL" id="MSCL01000001">
    <property type="protein sequence ID" value="PQJ74177.1"/>
    <property type="molecule type" value="Genomic_DNA"/>
</dbReference>
<keyword evidence="2" id="KW-1185">Reference proteome</keyword>
<dbReference type="Proteomes" id="UP000237608">
    <property type="component" value="Unassembled WGS sequence"/>
</dbReference>
<accession>A0A2S7W983</accession>
<evidence type="ECO:0000313" key="2">
    <source>
        <dbReference type="Proteomes" id="UP000237608"/>
    </source>
</evidence>
<reference evidence="1 2" key="1">
    <citation type="submission" date="2016-12" db="EMBL/GenBank/DDBJ databases">
        <title>Trade-off between light-utilization and light-protection in marine flavobacteria.</title>
        <authorList>
            <person name="Kumagai Y."/>
            <person name="Yoshizawa S."/>
            <person name="Kogure K."/>
            <person name="Iwasaki W."/>
        </authorList>
    </citation>
    <scope>NUCLEOTIDE SEQUENCE [LARGE SCALE GENOMIC DNA]</scope>
    <source>
        <strain evidence="1 2">KCTC 22729</strain>
    </source>
</reference>
<name>A0A2S7W983_9FLAO</name>
<dbReference type="RefSeq" id="WP_105045327.1">
    <property type="nucleotide sequence ID" value="NZ_CP150662.1"/>
</dbReference>
<comment type="caution">
    <text evidence="1">The sequence shown here is derived from an EMBL/GenBank/DDBJ whole genome shotgun (WGS) entry which is preliminary data.</text>
</comment>
<evidence type="ECO:0000313" key="1">
    <source>
        <dbReference type="EMBL" id="PQJ74177.1"/>
    </source>
</evidence>
<organism evidence="1 2">
    <name type="scientific">Polaribacter gangjinensis</name>
    <dbReference type="NCBI Taxonomy" id="574710"/>
    <lineage>
        <taxon>Bacteria</taxon>
        <taxon>Pseudomonadati</taxon>
        <taxon>Bacteroidota</taxon>
        <taxon>Flavobacteriia</taxon>
        <taxon>Flavobacteriales</taxon>
        <taxon>Flavobacteriaceae</taxon>
    </lineage>
</organism>